<dbReference type="Gene3D" id="3.40.50.720">
    <property type="entry name" value="NAD(P)-binding Rossmann-like Domain"/>
    <property type="match status" value="1"/>
</dbReference>
<protein>
    <recommendedName>
        <fullName evidence="6">Malic enzyme</fullName>
    </recommendedName>
</protein>
<dbReference type="InterPro" id="IPR046346">
    <property type="entry name" value="Aminoacid_DH-like_N_sf"/>
</dbReference>
<evidence type="ECO:0000259" key="3">
    <source>
        <dbReference type="SMART" id="SM01274"/>
    </source>
</evidence>
<dbReference type="InterPro" id="IPR012302">
    <property type="entry name" value="Malic_NAD-bd"/>
</dbReference>
<dbReference type="InterPro" id="IPR001891">
    <property type="entry name" value="Malic_OxRdtase"/>
</dbReference>
<dbReference type="SMART" id="SM00919">
    <property type="entry name" value="Malic_M"/>
    <property type="match status" value="1"/>
</dbReference>
<evidence type="ECO:0000313" key="5">
    <source>
        <dbReference type="Proteomes" id="UP001489004"/>
    </source>
</evidence>
<feature type="domain" description="Malic enzyme NAD-binding" evidence="2">
    <location>
        <begin position="311"/>
        <end position="578"/>
    </location>
</feature>
<dbReference type="InterPro" id="IPR012301">
    <property type="entry name" value="Malic_N_dom"/>
</dbReference>
<evidence type="ECO:0000313" key="4">
    <source>
        <dbReference type="EMBL" id="KAK9823686.1"/>
    </source>
</evidence>
<name>A0AAW1QRD0_9CHLO</name>
<dbReference type="Proteomes" id="UP001489004">
    <property type="component" value="Unassembled WGS sequence"/>
</dbReference>
<dbReference type="InterPro" id="IPR045499">
    <property type="entry name" value="DUF6492"/>
</dbReference>
<dbReference type="Gene3D" id="3.40.50.10380">
    <property type="entry name" value="Malic enzyme, N-terminal domain"/>
    <property type="match status" value="1"/>
</dbReference>
<reference evidence="4 5" key="1">
    <citation type="journal article" date="2024" name="Nat. Commun.">
        <title>Phylogenomics reveals the evolutionary origins of lichenization in chlorophyte algae.</title>
        <authorList>
            <person name="Puginier C."/>
            <person name="Libourel C."/>
            <person name="Otte J."/>
            <person name="Skaloud P."/>
            <person name="Haon M."/>
            <person name="Grisel S."/>
            <person name="Petersen M."/>
            <person name="Berrin J.G."/>
            <person name="Delaux P.M."/>
            <person name="Dal Grande F."/>
            <person name="Keller J."/>
        </authorList>
    </citation>
    <scope>NUCLEOTIDE SEQUENCE [LARGE SCALE GENOMIC DNA]</scope>
    <source>
        <strain evidence="4 5">SAG 2043</strain>
    </source>
</reference>
<evidence type="ECO:0000259" key="2">
    <source>
        <dbReference type="SMART" id="SM00919"/>
    </source>
</evidence>
<dbReference type="NCBIfam" id="NF010052">
    <property type="entry name" value="PRK13529.1"/>
    <property type="match status" value="1"/>
</dbReference>
<accession>A0AAW1QRD0</accession>
<evidence type="ECO:0000256" key="1">
    <source>
        <dbReference type="ARBA" id="ARBA00008785"/>
    </source>
</evidence>
<dbReference type="SUPFAM" id="SSF51735">
    <property type="entry name" value="NAD(P)-binding Rossmann-fold domains"/>
    <property type="match status" value="1"/>
</dbReference>
<organism evidence="4 5">
    <name type="scientific">[Myrmecia] bisecta</name>
    <dbReference type="NCBI Taxonomy" id="41462"/>
    <lineage>
        <taxon>Eukaryota</taxon>
        <taxon>Viridiplantae</taxon>
        <taxon>Chlorophyta</taxon>
        <taxon>core chlorophytes</taxon>
        <taxon>Trebouxiophyceae</taxon>
        <taxon>Trebouxiales</taxon>
        <taxon>Trebouxiaceae</taxon>
        <taxon>Myrmecia</taxon>
    </lineage>
</organism>
<keyword evidence="5" id="KW-1185">Reference proteome</keyword>
<dbReference type="AlphaFoldDB" id="A0AAW1QRD0"/>
<dbReference type="InterPro" id="IPR037062">
    <property type="entry name" value="Malic_N_dom_sf"/>
</dbReference>
<dbReference type="GO" id="GO:0006108">
    <property type="term" value="P:malate metabolic process"/>
    <property type="evidence" value="ECO:0007669"/>
    <property type="project" value="TreeGrafter"/>
</dbReference>
<dbReference type="Pfam" id="PF03949">
    <property type="entry name" value="Malic_M"/>
    <property type="match status" value="1"/>
</dbReference>
<dbReference type="Pfam" id="PF00390">
    <property type="entry name" value="malic"/>
    <property type="match status" value="1"/>
</dbReference>
<comment type="similarity">
    <text evidence="1">Belongs to the malic enzymes family.</text>
</comment>
<dbReference type="PANTHER" id="PTHR23406">
    <property type="entry name" value="MALIC ENZYME-RELATED"/>
    <property type="match status" value="1"/>
</dbReference>
<dbReference type="PANTHER" id="PTHR23406:SF79">
    <property type="entry name" value="MALATE DEHYDROGENASE (OXALOACETATE-DECARBOXYLATING)"/>
    <property type="match status" value="1"/>
</dbReference>
<dbReference type="GO" id="GO:0051287">
    <property type="term" value="F:NAD binding"/>
    <property type="evidence" value="ECO:0007669"/>
    <property type="project" value="InterPro"/>
</dbReference>
<sequence>MRAELSPARSSRFESSHCILDEQQSTRREALPAKVLERLPLTHNPNGTNTPYVPGIQAVRDPSIFRGVATEKAVRSALGMEGLMPPARGDMQTEVNRAFLAVERQCTDLDKYQALMTLKETSQDVFYALLAQNLTAFLPLIYTPTVGDACLQWSILLRRPVGMYVSIHDMGNLHQLMRNWPEADAKIAVITDGERILGLGDLGAQGMGIVVGKAAVYTAAGGVHPKYILPITVDTGCNTASIRDDPLYVGLPQERMRGQQYDELIDELIRELRKRYGPAMLVHWEDFAARNSFRLLAKYQEQGVPTFNDDIQSTAAAMLAAILGALQLPNVPALRDQRILFFGAGQANIGGARLIMQALMEEGLSQAEARQRIWFYDSKGLVYQGRQERMTPQKEEFARPAEEAAKLPSGGSLADLVAAVRPSALIGAAAKQGAFTFDLVRAMLQGMEKSYGSSARPVVLALSNPSNVAECTAQQAYDWSNGKVAYASGTAFAPFRRRDGGLYVPGQANNSLIFPGIGLGCIASGATEVTSAMMLAAARAVAAQLTPGELSQGSILPQVDRISQVALGVAAAVASSAKAEELECFIRLASLCSSKGLEDRSSRWALQRHMKPAARKGAPFTAFGELPASPVPRQWSISHPSQLLSILTPVFPSDIELGLLKNQLRTFYHFWDMPSLADYVIVVPATHIGEAVMGVLDDVEEMMPHFPRDKLRIIADPQCSKELRPGSRVGRGVVGWMKQQLLKLSCAAIMRTPFYLVTDVDSFFTRNVTALDLFQQAACTQDTPVCDAANLVSYRARNDMFPIQGRTSDQLTWMENSGNTLRMEVPPPELLAIGVTPQVLASDIVTEVGMYLEGRFSVQRWQQYLMQLQRDARMNKPWFPVWTEYDLYWIYAMHTSLWQRYHVECVPWAQEPCAILKHAVWSPSEWEAWKPCETAFDDSKPGLMALVQSNLKVKPADLWRRIAPCLKRKSSSGKRQ</sequence>
<proteinExistence type="inferred from homology"/>
<comment type="caution">
    <text evidence="4">The sequence shown here is derived from an EMBL/GenBank/DDBJ whole genome shotgun (WGS) entry which is preliminary data.</text>
</comment>
<dbReference type="SUPFAM" id="SSF53223">
    <property type="entry name" value="Aminoacid dehydrogenase-like, N-terminal domain"/>
    <property type="match status" value="1"/>
</dbReference>
<evidence type="ECO:0008006" key="6">
    <source>
        <dbReference type="Google" id="ProtNLM"/>
    </source>
</evidence>
<gene>
    <name evidence="4" type="ORF">WJX72_004630</name>
</gene>
<feature type="domain" description="Malic enzyme N-terminal" evidence="3">
    <location>
        <begin position="119"/>
        <end position="300"/>
    </location>
</feature>
<dbReference type="GO" id="GO:0004473">
    <property type="term" value="F:malate dehydrogenase (decarboxylating) (NADP+) activity"/>
    <property type="evidence" value="ECO:0007669"/>
    <property type="project" value="TreeGrafter"/>
</dbReference>
<dbReference type="EMBL" id="JALJOR010000002">
    <property type="protein sequence ID" value="KAK9823686.1"/>
    <property type="molecule type" value="Genomic_DNA"/>
</dbReference>
<dbReference type="SMART" id="SM01274">
    <property type="entry name" value="malic"/>
    <property type="match status" value="1"/>
</dbReference>
<dbReference type="Pfam" id="PF20102">
    <property type="entry name" value="DUF6492"/>
    <property type="match status" value="1"/>
</dbReference>
<dbReference type="PRINTS" id="PR00072">
    <property type="entry name" value="MALOXRDTASE"/>
</dbReference>
<dbReference type="InterPro" id="IPR036291">
    <property type="entry name" value="NAD(P)-bd_dom_sf"/>
</dbReference>